<dbReference type="Proteomes" id="UP000054144">
    <property type="component" value="Unassembled WGS sequence"/>
</dbReference>
<protein>
    <recommendedName>
        <fullName evidence="2">DUF7137 domain-containing protein</fullName>
    </recommendedName>
</protein>
<keyword evidence="1" id="KW-0812">Transmembrane</keyword>
<evidence type="ECO:0000256" key="1">
    <source>
        <dbReference type="SAM" id="Phobius"/>
    </source>
</evidence>
<dbReference type="EMBL" id="KN882153">
    <property type="protein sequence ID" value="KIY42844.1"/>
    <property type="molecule type" value="Genomic_DNA"/>
</dbReference>
<accession>A0A0D7A0D8</accession>
<gene>
    <name evidence="3" type="ORF">FISHEDRAFT_68294</name>
</gene>
<evidence type="ECO:0000259" key="2">
    <source>
        <dbReference type="Pfam" id="PF23585"/>
    </source>
</evidence>
<dbReference type="PANTHER" id="PTHR42028">
    <property type="entry name" value="CHROMOSOME 1, WHOLE GENOME SHOTGUN SEQUENCE"/>
    <property type="match status" value="1"/>
</dbReference>
<evidence type="ECO:0000313" key="3">
    <source>
        <dbReference type="EMBL" id="KIY42844.1"/>
    </source>
</evidence>
<feature type="domain" description="DUF7137" evidence="2">
    <location>
        <begin position="17"/>
        <end position="154"/>
    </location>
</feature>
<sequence>MGADASSDTSSISIPATAAAGGLTITKPPSTATSYYKIAEGNYVTFAWNMTSVYVTPTHLTVSAVCSANGYTYPVGQNGTIAGTATQIVWDVWSYQENHLATPLAEATYTLTIWGDGGPSATASAGYMDSNDDLEFALYTPQAYTPLASGWECTGCNGQMRSASNPLFLSVFVSCIVIILSGHHLMRRRR</sequence>
<name>A0A0D7A0D8_9AGAR</name>
<organism evidence="3 4">
    <name type="scientific">Fistulina hepatica ATCC 64428</name>
    <dbReference type="NCBI Taxonomy" id="1128425"/>
    <lineage>
        <taxon>Eukaryota</taxon>
        <taxon>Fungi</taxon>
        <taxon>Dikarya</taxon>
        <taxon>Basidiomycota</taxon>
        <taxon>Agaricomycotina</taxon>
        <taxon>Agaricomycetes</taxon>
        <taxon>Agaricomycetidae</taxon>
        <taxon>Agaricales</taxon>
        <taxon>Fistulinaceae</taxon>
        <taxon>Fistulina</taxon>
    </lineage>
</organism>
<feature type="transmembrane region" description="Helical" evidence="1">
    <location>
        <begin position="167"/>
        <end position="186"/>
    </location>
</feature>
<dbReference type="Pfam" id="PF23585">
    <property type="entry name" value="DUF7137"/>
    <property type="match status" value="1"/>
</dbReference>
<keyword evidence="1" id="KW-1133">Transmembrane helix</keyword>
<keyword evidence="4" id="KW-1185">Reference proteome</keyword>
<reference evidence="3 4" key="1">
    <citation type="journal article" date="2015" name="Fungal Genet. Biol.">
        <title>Evolution of novel wood decay mechanisms in Agaricales revealed by the genome sequences of Fistulina hepatica and Cylindrobasidium torrendii.</title>
        <authorList>
            <person name="Floudas D."/>
            <person name="Held B.W."/>
            <person name="Riley R."/>
            <person name="Nagy L.G."/>
            <person name="Koehler G."/>
            <person name="Ransdell A.S."/>
            <person name="Younus H."/>
            <person name="Chow J."/>
            <person name="Chiniquy J."/>
            <person name="Lipzen A."/>
            <person name="Tritt A."/>
            <person name="Sun H."/>
            <person name="Haridas S."/>
            <person name="LaButti K."/>
            <person name="Ohm R.A."/>
            <person name="Kues U."/>
            <person name="Blanchette R.A."/>
            <person name="Grigoriev I.V."/>
            <person name="Minto R.E."/>
            <person name="Hibbett D.S."/>
        </authorList>
    </citation>
    <scope>NUCLEOTIDE SEQUENCE [LARGE SCALE GENOMIC DNA]</scope>
    <source>
        <strain evidence="3 4">ATCC 64428</strain>
    </source>
</reference>
<dbReference type="OrthoDB" id="2435509at2759"/>
<proteinExistence type="predicted"/>
<dbReference type="PANTHER" id="PTHR42028:SF1">
    <property type="entry name" value="YALI0E30657P"/>
    <property type="match status" value="1"/>
</dbReference>
<dbReference type="AlphaFoldDB" id="A0A0D7A0D8"/>
<dbReference type="InterPro" id="IPR055561">
    <property type="entry name" value="DUF7137"/>
</dbReference>
<evidence type="ECO:0000313" key="4">
    <source>
        <dbReference type="Proteomes" id="UP000054144"/>
    </source>
</evidence>
<keyword evidence="1" id="KW-0472">Membrane</keyword>